<proteinExistence type="predicted"/>
<evidence type="ECO:0000259" key="1">
    <source>
        <dbReference type="SMART" id="SM00421"/>
    </source>
</evidence>
<sequence>MSLGSSMTNLESPHFYSELGRLISSTGDDHFATKMLQLVDKLVPVSLVELSEWTLDEHQASVLDIKPLGYASHTPDCPPTPMLHHPDNHLLLEKMIEMDDSLLIHMNARSSGPGTVEMDHQCNLVSRTDNRRWVISLCRPPNRPVFSLTEMSFLKNLSDTLLPLTERHARISRQEAAKALRNSPTGTAGELERKPLEQAFEERLALEEIVLSAREREVCLGLLSGCTVPRLAEQLSVKNSSIETYLKRAASKLGVSGRHGLIRWMAGA</sequence>
<dbReference type="EMBL" id="LT629972">
    <property type="protein sequence ID" value="SEI21616.1"/>
    <property type="molecule type" value="Genomic_DNA"/>
</dbReference>
<gene>
    <name evidence="2" type="ORF">SAMN05216581_4557</name>
</gene>
<name>A0A1H6P8D2_9PSED</name>
<feature type="domain" description="HTH luxR-type" evidence="1">
    <location>
        <begin position="208"/>
        <end position="265"/>
    </location>
</feature>
<evidence type="ECO:0000313" key="3">
    <source>
        <dbReference type="Proteomes" id="UP000182272"/>
    </source>
</evidence>
<dbReference type="Gene3D" id="1.10.10.10">
    <property type="entry name" value="Winged helix-like DNA-binding domain superfamily/Winged helix DNA-binding domain"/>
    <property type="match status" value="1"/>
</dbReference>
<dbReference type="InterPro" id="IPR016032">
    <property type="entry name" value="Sig_transdc_resp-reg_C-effctor"/>
</dbReference>
<organism evidence="2 3">
    <name type="scientific">Pseudomonas asplenii</name>
    <dbReference type="NCBI Taxonomy" id="53407"/>
    <lineage>
        <taxon>Bacteria</taxon>
        <taxon>Pseudomonadati</taxon>
        <taxon>Pseudomonadota</taxon>
        <taxon>Gammaproteobacteria</taxon>
        <taxon>Pseudomonadales</taxon>
        <taxon>Pseudomonadaceae</taxon>
        <taxon>Pseudomonas</taxon>
    </lineage>
</organism>
<dbReference type="InterPro" id="IPR000792">
    <property type="entry name" value="Tscrpt_reg_LuxR_C"/>
</dbReference>
<dbReference type="Proteomes" id="UP000182272">
    <property type="component" value="Chromosome I"/>
</dbReference>
<dbReference type="AlphaFoldDB" id="A0A1H6P8D2"/>
<dbReference type="SMART" id="SM00421">
    <property type="entry name" value="HTH_LUXR"/>
    <property type="match status" value="1"/>
</dbReference>
<accession>A0A1H6P8D2</accession>
<protein>
    <submittedName>
        <fullName evidence="2">Transcriptional regulator, LuxR family</fullName>
    </submittedName>
</protein>
<dbReference type="GO" id="GO:0003677">
    <property type="term" value="F:DNA binding"/>
    <property type="evidence" value="ECO:0007669"/>
    <property type="project" value="InterPro"/>
</dbReference>
<dbReference type="InterPro" id="IPR036388">
    <property type="entry name" value="WH-like_DNA-bd_sf"/>
</dbReference>
<dbReference type="SUPFAM" id="SSF46894">
    <property type="entry name" value="C-terminal effector domain of the bipartite response regulators"/>
    <property type="match status" value="1"/>
</dbReference>
<evidence type="ECO:0000313" key="2">
    <source>
        <dbReference type="EMBL" id="SEI21616.1"/>
    </source>
</evidence>
<dbReference type="GO" id="GO:0006355">
    <property type="term" value="P:regulation of DNA-templated transcription"/>
    <property type="evidence" value="ECO:0007669"/>
    <property type="project" value="InterPro"/>
</dbReference>
<dbReference type="RefSeq" id="WP_019361943.1">
    <property type="nucleotide sequence ID" value="NZ_CP162519.1"/>
</dbReference>
<dbReference type="OrthoDB" id="6937102at2"/>
<dbReference type="Pfam" id="PF00196">
    <property type="entry name" value="GerE"/>
    <property type="match status" value="1"/>
</dbReference>
<reference evidence="2 3" key="1">
    <citation type="submission" date="2016-10" db="EMBL/GenBank/DDBJ databases">
        <authorList>
            <person name="de Groot N.N."/>
        </authorList>
    </citation>
    <scope>NUCLEOTIDE SEQUENCE [LARGE SCALE GENOMIC DNA]</scope>
    <source>
        <strain evidence="2 3">LMG 2158</strain>
    </source>
</reference>